<dbReference type="GO" id="GO:0005737">
    <property type="term" value="C:cytoplasm"/>
    <property type="evidence" value="ECO:0007669"/>
    <property type="project" value="TreeGrafter"/>
</dbReference>
<keyword evidence="7" id="KW-1185">Reference proteome</keyword>
<dbReference type="OrthoDB" id="40325at2759"/>
<sequence>MTSGIGSGPLHSEGTVRADGGLSVKMMRTKSGLLPGILLLLFDAYAVFAFCSPGCFVSERSISIRINRPRSRWIVDLRNAENSDEVEDPSEIEPIVSQDDASRRHARRKPSISKTHDRRRWLQAVTPGLAATACVPAAAHAKGRSRTDGYDVQKTEAEWKSQLSQQQYFILREGGTESPYSSILESEKRTGTFRCAACATPLFDSSQKFTSGTGWPSFAKPVMSQSDPLISNVEMENVSQFQYQLAGAEGPSQGKSKGRIVCTMRSTSAVPQQILVRPRQPSALEDKLATFSVVGRPSCENAGSSAASSTAWLVGEYRRIRRQQRIRKGAERTLYVLLGLVAVCFLGVRTGYSRMVSLTKSNPSNKSNAKSKHMMIIKSNYFPRAKPAEVYIPASLDEVSQRRLTLNLGGGNCLWQPPVFDVPETIDFHKTVIAGFPSGDKRMIFVQMEALTGWPAKDEWDFKFLGLSNHPFIKANYPHHEGVWGWGDNADQVVMMVRNIRKSMVEYHDILWDIGYAKTWEEATINLQQLYSNAPPLSDFLLWRDERVLDECYWYSWFTYMIVDYYMEGGLMRDIFTHKITTPHHWNMLMMPTVYTRYELEYDRVVGDATVTPSYDPMCATVTDGCAPAAVISAEKLREHDVGATETAAIANVLHNDDRMGQYVIDSSTWDCVWDEVSFPYFLVRPPLSVLIFGIHQLIVKKRGLKTVYDRPGFTENDYNFSEEMLETMIQELDYIITKYSGPDWNTKSTAIRLVQLISEHKTLVETELAEVVTGRRKLSDKDFLGPKARARKNVMNADTKDYSKYFYDLEKELAEKKEIRKMARAARIHKRQQGRIDKRNEVRGKTKPLPQNDPKDSPDKAKSDPGTIDEWREYLST</sequence>
<keyword evidence="4" id="KW-1133">Transmembrane helix</keyword>
<feature type="transmembrane region" description="Helical" evidence="4">
    <location>
        <begin position="33"/>
        <end position="58"/>
    </location>
</feature>
<feature type="compositionally biased region" description="Basic and acidic residues" evidence="3">
    <location>
        <begin position="854"/>
        <end position="878"/>
    </location>
</feature>
<dbReference type="InterPro" id="IPR028427">
    <property type="entry name" value="Met_Sox_Rdtase_MsrB"/>
</dbReference>
<dbReference type="GO" id="GO:0030091">
    <property type="term" value="P:protein repair"/>
    <property type="evidence" value="ECO:0007669"/>
    <property type="project" value="InterPro"/>
</dbReference>
<comment type="similarity">
    <text evidence="1">Belongs to the MsrB Met sulfoxide reductase family.</text>
</comment>
<dbReference type="InterPro" id="IPR002579">
    <property type="entry name" value="Met_Sox_Rdtase_MsrB_dom"/>
</dbReference>
<feature type="compositionally biased region" description="Basic residues" evidence="3">
    <location>
        <begin position="104"/>
        <end position="117"/>
    </location>
</feature>
<name>K0RJI5_THAOC</name>
<feature type="region of interest" description="Disordered" evidence="3">
    <location>
        <begin position="84"/>
        <end position="117"/>
    </location>
</feature>
<gene>
    <name evidence="6" type="ORF">THAOC_26624</name>
</gene>
<dbReference type="Gene3D" id="2.170.150.20">
    <property type="entry name" value="Peptide methionine sulfoxide reductase"/>
    <property type="match status" value="1"/>
</dbReference>
<feature type="compositionally biased region" description="Basic and acidic residues" evidence="3">
    <location>
        <begin position="835"/>
        <end position="845"/>
    </location>
</feature>
<dbReference type="EMBL" id="AGNL01036871">
    <property type="protein sequence ID" value="EJK53858.1"/>
    <property type="molecule type" value="Genomic_DNA"/>
</dbReference>
<feature type="region of interest" description="Disordered" evidence="3">
    <location>
        <begin position="827"/>
        <end position="878"/>
    </location>
</feature>
<evidence type="ECO:0000256" key="3">
    <source>
        <dbReference type="SAM" id="MobiDB-lite"/>
    </source>
</evidence>
<keyword evidence="4" id="KW-0812">Transmembrane</keyword>
<evidence type="ECO:0000256" key="4">
    <source>
        <dbReference type="SAM" id="Phobius"/>
    </source>
</evidence>
<dbReference type="Proteomes" id="UP000266841">
    <property type="component" value="Unassembled WGS sequence"/>
</dbReference>
<dbReference type="Pfam" id="PF01641">
    <property type="entry name" value="SelR"/>
    <property type="match status" value="1"/>
</dbReference>
<dbReference type="PANTHER" id="PTHR10173:SF57">
    <property type="entry name" value="PEPTIDE-METHIONINE (R)-S-OXIDE REDUCTASE"/>
    <property type="match status" value="1"/>
</dbReference>
<reference evidence="6 7" key="1">
    <citation type="journal article" date="2012" name="Genome Biol.">
        <title>Genome and low-iron response of an oceanic diatom adapted to chronic iron limitation.</title>
        <authorList>
            <person name="Lommer M."/>
            <person name="Specht M."/>
            <person name="Roy A.S."/>
            <person name="Kraemer L."/>
            <person name="Andreson R."/>
            <person name="Gutowska M.A."/>
            <person name="Wolf J."/>
            <person name="Bergner S.V."/>
            <person name="Schilhabel M.B."/>
            <person name="Klostermeier U.C."/>
            <person name="Beiko R.G."/>
            <person name="Rosenstiel P."/>
            <person name="Hippler M."/>
            <person name="Laroche J."/>
        </authorList>
    </citation>
    <scope>NUCLEOTIDE SEQUENCE [LARGE SCALE GENOMIC DNA]</scope>
    <source>
        <strain evidence="6 7">CCMP1005</strain>
    </source>
</reference>
<keyword evidence="4" id="KW-0472">Membrane</keyword>
<protein>
    <recommendedName>
        <fullName evidence="5">MsrB domain-containing protein</fullName>
    </recommendedName>
</protein>
<dbReference type="PROSITE" id="PS51790">
    <property type="entry name" value="MSRB"/>
    <property type="match status" value="1"/>
</dbReference>
<feature type="transmembrane region" description="Helical" evidence="4">
    <location>
        <begin position="334"/>
        <end position="352"/>
    </location>
</feature>
<comment type="caution">
    <text evidence="6">The sequence shown here is derived from an EMBL/GenBank/DDBJ whole genome shotgun (WGS) entry which is preliminary data.</text>
</comment>
<evidence type="ECO:0000256" key="1">
    <source>
        <dbReference type="ARBA" id="ARBA00007174"/>
    </source>
</evidence>
<dbReference type="GO" id="GO:0006979">
    <property type="term" value="P:response to oxidative stress"/>
    <property type="evidence" value="ECO:0007669"/>
    <property type="project" value="InterPro"/>
</dbReference>
<evidence type="ECO:0000259" key="5">
    <source>
        <dbReference type="PROSITE" id="PS51790"/>
    </source>
</evidence>
<dbReference type="AlphaFoldDB" id="K0RJI5"/>
<accession>K0RJI5</accession>
<feature type="domain" description="MsrB" evidence="5">
    <location>
        <begin position="156"/>
        <end position="222"/>
    </location>
</feature>
<dbReference type="InterPro" id="IPR011057">
    <property type="entry name" value="Mss4-like_sf"/>
</dbReference>
<organism evidence="6 7">
    <name type="scientific">Thalassiosira oceanica</name>
    <name type="common">Marine diatom</name>
    <dbReference type="NCBI Taxonomy" id="159749"/>
    <lineage>
        <taxon>Eukaryota</taxon>
        <taxon>Sar</taxon>
        <taxon>Stramenopiles</taxon>
        <taxon>Ochrophyta</taxon>
        <taxon>Bacillariophyta</taxon>
        <taxon>Coscinodiscophyceae</taxon>
        <taxon>Thalassiosirophycidae</taxon>
        <taxon>Thalassiosirales</taxon>
        <taxon>Thalassiosiraceae</taxon>
        <taxon>Thalassiosira</taxon>
    </lineage>
</organism>
<dbReference type="eggNOG" id="KOG0856">
    <property type="taxonomic scope" value="Eukaryota"/>
</dbReference>
<dbReference type="PANTHER" id="PTHR10173">
    <property type="entry name" value="METHIONINE SULFOXIDE REDUCTASE"/>
    <property type="match status" value="1"/>
</dbReference>
<evidence type="ECO:0000256" key="2">
    <source>
        <dbReference type="ARBA" id="ARBA00023002"/>
    </source>
</evidence>
<keyword evidence="2" id="KW-0560">Oxidoreductase</keyword>
<proteinExistence type="inferred from homology"/>
<dbReference type="GO" id="GO:0033743">
    <property type="term" value="F:peptide-methionine (R)-S-oxide reductase activity"/>
    <property type="evidence" value="ECO:0007669"/>
    <property type="project" value="InterPro"/>
</dbReference>
<evidence type="ECO:0000313" key="7">
    <source>
        <dbReference type="Proteomes" id="UP000266841"/>
    </source>
</evidence>
<dbReference type="SUPFAM" id="SSF51316">
    <property type="entry name" value="Mss4-like"/>
    <property type="match status" value="1"/>
</dbReference>
<evidence type="ECO:0000313" key="6">
    <source>
        <dbReference type="EMBL" id="EJK53858.1"/>
    </source>
</evidence>